<gene>
    <name evidence="3" type="ORF">ACFP1K_15745</name>
</gene>
<dbReference type="EMBL" id="JBHSRF010000019">
    <property type="protein sequence ID" value="MFC6082621.1"/>
    <property type="molecule type" value="Genomic_DNA"/>
</dbReference>
<evidence type="ECO:0000313" key="3">
    <source>
        <dbReference type="EMBL" id="MFC6082621.1"/>
    </source>
</evidence>
<dbReference type="Pfam" id="PF07859">
    <property type="entry name" value="Abhydrolase_3"/>
    <property type="match status" value="1"/>
</dbReference>
<dbReference type="InterPro" id="IPR013094">
    <property type="entry name" value="AB_hydrolase_3"/>
</dbReference>
<evidence type="ECO:0000256" key="1">
    <source>
        <dbReference type="ARBA" id="ARBA00022801"/>
    </source>
</evidence>
<keyword evidence="1 3" id="KW-0378">Hydrolase</keyword>
<dbReference type="PANTHER" id="PTHR48081:SF33">
    <property type="entry name" value="KYNURENINE FORMAMIDASE"/>
    <property type="match status" value="1"/>
</dbReference>
<protein>
    <submittedName>
        <fullName evidence="3">Alpha/beta hydrolase family protein</fullName>
        <ecNumber evidence="3">3.4.-.-</ecNumber>
    </submittedName>
</protein>
<keyword evidence="4" id="KW-1185">Reference proteome</keyword>
<dbReference type="SUPFAM" id="SSF53474">
    <property type="entry name" value="alpha/beta-Hydrolases"/>
    <property type="match status" value="1"/>
</dbReference>
<dbReference type="InterPro" id="IPR050300">
    <property type="entry name" value="GDXG_lipolytic_enzyme"/>
</dbReference>
<dbReference type="Proteomes" id="UP001596137">
    <property type="component" value="Unassembled WGS sequence"/>
</dbReference>
<feature type="domain" description="Alpha/beta hydrolase fold-3" evidence="2">
    <location>
        <begin position="159"/>
        <end position="358"/>
    </location>
</feature>
<evidence type="ECO:0000259" key="2">
    <source>
        <dbReference type="Pfam" id="PF07859"/>
    </source>
</evidence>
<dbReference type="GO" id="GO:0016787">
    <property type="term" value="F:hydrolase activity"/>
    <property type="evidence" value="ECO:0007669"/>
    <property type="project" value="UniProtKB-KW"/>
</dbReference>
<name>A0ABW1NH93_9ACTN</name>
<dbReference type="RefSeq" id="WP_380753075.1">
    <property type="nucleotide sequence ID" value="NZ_JBHSRF010000019.1"/>
</dbReference>
<reference evidence="4" key="1">
    <citation type="journal article" date="2019" name="Int. J. Syst. Evol. Microbiol.">
        <title>The Global Catalogue of Microorganisms (GCM) 10K type strain sequencing project: providing services to taxonomists for standard genome sequencing and annotation.</title>
        <authorList>
            <consortium name="The Broad Institute Genomics Platform"/>
            <consortium name="The Broad Institute Genome Sequencing Center for Infectious Disease"/>
            <person name="Wu L."/>
            <person name="Ma J."/>
        </authorList>
    </citation>
    <scope>NUCLEOTIDE SEQUENCE [LARGE SCALE GENOMIC DNA]</scope>
    <source>
        <strain evidence="4">JCM 30346</strain>
    </source>
</reference>
<evidence type="ECO:0000313" key="4">
    <source>
        <dbReference type="Proteomes" id="UP001596137"/>
    </source>
</evidence>
<proteinExistence type="predicted"/>
<accession>A0ABW1NH93</accession>
<sequence>MGEPNVVIVIGPGVAADPGLLRQVAETEWRALGVPGRLVVVGGPTALWDVLTAAGQDETCAVVVLHGPDVAVRPVLSRPGPHAARTVWYDTGLPGPAEVATGSVRMAGRGIWGLAWAVRHAVHRLRHPARRVPYGPAADQWAELRLPDVRGGAPVPVAVLVHGGFWRSIWGADLMDALAIDLAARGYAAWNLEYRRPDQHGWQSTTADVADGFGALTALATGSAPPPAAGPAIEDGPPLDPERIAVVGHSAGGQLAFRLAADAGGVALAVSLAGVLDLAEADRRRLGTGAVAGALGGTREEVPWVYAAADPLTRLPLGVPQLVVQGTGDDLDMIDMSRRYAAAAQAAGDDVVHLERPGDHFDVIDPASPAWQATAAELARRLRP</sequence>
<dbReference type="Gene3D" id="3.40.50.1820">
    <property type="entry name" value="alpha/beta hydrolase"/>
    <property type="match status" value="1"/>
</dbReference>
<dbReference type="InterPro" id="IPR029058">
    <property type="entry name" value="AB_hydrolase_fold"/>
</dbReference>
<dbReference type="PANTHER" id="PTHR48081">
    <property type="entry name" value="AB HYDROLASE SUPERFAMILY PROTEIN C4A8.06C"/>
    <property type="match status" value="1"/>
</dbReference>
<comment type="caution">
    <text evidence="3">The sequence shown here is derived from an EMBL/GenBank/DDBJ whole genome shotgun (WGS) entry which is preliminary data.</text>
</comment>
<dbReference type="EC" id="3.4.-.-" evidence="3"/>
<organism evidence="3 4">
    <name type="scientific">Sphaerisporangium aureirubrum</name>
    <dbReference type="NCBI Taxonomy" id="1544736"/>
    <lineage>
        <taxon>Bacteria</taxon>
        <taxon>Bacillati</taxon>
        <taxon>Actinomycetota</taxon>
        <taxon>Actinomycetes</taxon>
        <taxon>Streptosporangiales</taxon>
        <taxon>Streptosporangiaceae</taxon>
        <taxon>Sphaerisporangium</taxon>
    </lineage>
</organism>